<gene>
    <name evidence="10" type="primary">LOC116308911</name>
</gene>
<dbReference type="InterPro" id="IPR008854">
    <property type="entry name" value="TPMT"/>
</dbReference>
<dbReference type="PROSITE" id="PS51585">
    <property type="entry name" value="SAM_MT_TPMT"/>
    <property type="match status" value="1"/>
</dbReference>
<dbReference type="GO" id="GO:0005737">
    <property type="term" value="C:cytoplasm"/>
    <property type="evidence" value="ECO:0007669"/>
    <property type="project" value="UniProtKB-SubCell"/>
</dbReference>
<proteinExistence type="inferred from homology"/>
<evidence type="ECO:0000313" key="10">
    <source>
        <dbReference type="RefSeq" id="XP_031575291.1"/>
    </source>
</evidence>
<dbReference type="PANTHER" id="PTHR10259">
    <property type="entry name" value="THIOPURINE S-METHYLTRANSFERASE"/>
    <property type="match status" value="1"/>
</dbReference>
<dbReference type="Gene3D" id="3.40.50.150">
    <property type="entry name" value="Vaccinia Virus protein VP39"/>
    <property type="match status" value="1"/>
</dbReference>
<dbReference type="KEGG" id="aten:116308911"/>
<dbReference type="Proteomes" id="UP000515163">
    <property type="component" value="Unplaced"/>
</dbReference>
<keyword evidence="5" id="KW-0963">Cytoplasm</keyword>
<comment type="catalytic activity">
    <reaction evidence="1">
        <text>S-adenosyl-L-methionine + a thiopurine = S-adenosyl-L-homocysteine + a thiopurine S-methylether.</text>
        <dbReference type="EC" id="2.1.1.67"/>
    </reaction>
</comment>
<evidence type="ECO:0000256" key="4">
    <source>
        <dbReference type="ARBA" id="ARBA00011905"/>
    </source>
</evidence>
<evidence type="ECO:0000313" key="9">
    <source>
        <dbReference type="Proteomes" id="UP000515163"/>
    </source>
</evidence>
<keyword evidence="7" id="KW-0808">Transferase</keyword>
<accession>A0A6P8J5A9</accession>
<evidence type="ECO:0000256" key="7">
    <source>
        <dbReference type="ARBA" id="ARBA00022679"/>
    </source>
</evidence>
<dbReference type="EC" id="2.1.1.67" evidence="4"/>
<evidence type="ECO:0000256" key="3">
    <source>
        <dbReference type="ARBA" id="ARBA00008145"/>
    </source>
</evidence>
<dbReference type="Pfam" id="PF05724">
    <property type="entry name" value="TPMT"/>
    <property type="match status" value="1"/>
</dbReference>
<keyword evidence="8" id="KW-0949">S-adenosyl-L-methionine</keyword>
<dbReference type="InParanoid" id="A0A6P8J5A9"/>
<dbReference type="InterPro" id="IPR029063">
    <property type="entry name" value="SAM-dependent_MTases_sf"/>
</dbReference>
<dbReference type="SUPFAM" id="SSF53335">
    <property type="entry name" value="S-adenosyl-L-methionine-dependent methyltransferases"/>
    <property type="match status" value="1"/>
</dbReference>
<keyword evidence="6" id="KW-0489">Methyltransferase</keyword>
<dbReference type="AlphaFoldDB" id="A0A6P8J5A9"/>
<dbReference type="OrthoDB" id="276151at2759"/>
<comment type="subcellular location">
    <subcellularLocation>
        <location evidence="2">Cytoplasm</location>
    </subcellularLocation>
</comment>
<keyword evidence="9" id="KW-1185">Reference proteome</keyword>
<evidence type="ECO:0000256" key="1">
    <source>
        <dbReference type="ARBA" id="ARBA00000903"/>
    </source>
</evidence>
<protein>
    <recommendedName>
        <fullName evidence="4">thiopurine S-methyltransferase</fullName>
        <ecNumber evidence="4">2.1.1.67</ecNumber>
    </recommendedName>
</protein>
<feature type="unsure residue" description="D or N" evidence="10">
    <location>
        <position position="14"/>
    </location>
</feature>
<evidence type="ECO:0000256" key="8">
    <source>
        <dbReference type="ARBA" id="ARBA00022691"/>
    </source>
</evidence>
<evidence type="ECO:0000256" key="6">
    <source>
        <dbReference type="ARBA" id="ARBA00022603"/>
    </source>
</evidence>
<comment type="similarity">
    <text evidence="3">Belongs to the class I-like SAM-binding methyltransferase superfamily. TPMT family.</text>
</comment>
<dbReference type="FunFam" id="3.40.50.150:FF:000101">
    <property type="entry name" value="Thiopurine S-methyltransferase"/>
    <property type="match status" value="1"/>
</dbReference>
<name>A0A6P8J5A9_ACTTE</name>
<evidence type="ECO:0000256" key="5">
    <source>
        <dbReference type="ARBA" id="ARBA00022490"/>
    </source>
</evidence>
<reference evidence="10" key="1">
    <citation type="submission" date="2025-08" db="UniProtKB">
        <authorList>
            <consortium name="RefSeq"/>
        </authorList>
    </citation>
    <scope>IDENTIFICATION</scope>
</reference>
<dbReference type="GO" id="GO:0032259">
    <property type="term" value="P:methylation"/>
    <property type="evidence" value="ECO:0007669"/>
    <property type="project" value="UniProtKB-KW"/>
</dbReference>
<dbReference type="GO" id="GO:0008119">
    <property type="term" value="F:thiopurine S-methyltransferase activity"/>
    <property type="evidence" value="ECO:0007669"/>
    <property type="project" value="UniProtKB-EC"/>
</dbReference>
<dbReference type="PANTHER" id="PTHR10259:SF11">
    <property type="entry name" value="THIOPURINE S-METHYLTRANSFERASE"/>
    <property type="match status" value="1"/>
</dbReference>
<evidence type="ECO:0000256" key="2">
    <source>
        <dbReference type="ARBA" id="ARBA00004496"/>
    </source>
</evidence>
<sequence length="244" mass="27802">MAETKPDQSSEQDDECSCWEVDWKSPELAWHIKEVHPLLLKHEAKVTGGRVNLRVLVPLCGITVDLLWFANRGHSVVGIEYDAKGCQAFFELNDIAFETEPLSDEYKVFKGKNKDITLFQCDFFKFPSLVPSMKSSFDVIWDRAALRTTVSEPEGSDAKAYLSVLRQLVAPTGKLALENTRFNLQDCTSPHYPGIVSDEMVEKLGKEEWNVSKIDQIEFEKGDGVEPFYRQFKHNIALHFLTPK</sequence>
<organism evidence="9 10">
    <name type="scientific">Actinia tenebrosa</name>
    <name type="common">Australian red waratah sea anemone</name>
    <dbReference type="NCBI Taxonomy" id="6105"/>
    <lineage>
        <taxon>Eukaryota</taxon>
        <taxon>Metazoa</taxon>
        <taxon>Cnidaria</taxon>
        <taxon>Anthozoa</taxon>
        <taxon>Hexacorallia</taxon>
        <taxon>Actiniaria</taxon>
        <taxon>Actiniidae</taxon>
        <taxon>Actinia</taxon>
    </lineage>
</organism>
<dbReference type="RefSeq" id="XP_031575291.1">
    <property type="nucleotide sequence ID" value="XM_031719431.1"/>
</dbReference>